<proteinExistence type="predicted"/>
<evidence type="ECO:0000256" key="1">
    <source>
        <dbReference type="SAM" id="MobiDB-lite"/>
    </source>
</evidence>
<accession>A0A6A2XRS7</accession>
<dbReference type="EMBL" id="VEPZ02001762">
    <property type="protein sequence ID" value="KAE8656594.1"/>
    <property type="molecule type" value="Genomic_DNA"/>
</dbReference>
<comment type="caution">
    <text evidence="2">The sequence shown here is derived from an EMBL/GenBank/DDBJ whole genome shotgun (WGS) entry which is preliminary data.</text>
</comment>
<evidence type="ECO:0000313" key="2">
    <source>
        <dbReference type="EMBL" id="KAE8656594.1"/>
    </source>
</evidence>
<keyword evidence="3" id="KW-1185">Reference proteome</keyword>
<organism evidence="2 3">
    <name type="scientific">Hibiscus syriacus</name>
    <name type="common">Rose of Sharon</name>
    <dbReference type="NCBI Taxonomy" id="106335"/>
    <lineage>
        <taxon>Eukaryota</taxon>
        <taxon>Viridiplantae</taxon>
        <taxon>Streptophyta</taxon>
        <taxon>Embryophyta</taxon>
        <taxon>Tracheophyta</taxon>
        <taxon>Spermatophyta</taxon>
        <taxon>Magnoliopsida</taxon>
        <taxon>eudicotyledons</taxon>
        <taxon>Gunneridae</taxon>
        <taxon>Pentapetalae</taxon>
        <taxon>rosids</taxon>
        <taxon>malvids</taxon>
        <taxon>Malvales</taxon>
        <taxon>Malvaceae</taxon>
        <taxon>Malvoideae</taxon>
        <taxon>Hibiscus</taxon>
    </lineage>
</organism>
<feature type="region of interest" description="Disordered" evidence="1">
    <location>
        <begin position="65"/>
        <end position="84"/>
    </location>
</feature>
<dbReference type="AlphaFoldDB" id="A0A6A2XRS7"/>
<evidence type="ECO:0000313" key="3">
    <source>
        <dbReference type="Proteomes" id="UP000436088"/>
    </source>
</evidence>
<feature type="compositionally biased region" description="Low complexity" evidence="1">
    <location>
        <begin position="65"/>
        <end position="83"/>
    </location>
</feature>
<name>A0A6A2XRS7_HIBSY</name>
<reference evidence="2" key="1">
    <citation type="submission" date="2019-09" db="EMBL/GenBank/DDBJ databases">
        <title>Draft genome information of white flower Hibiscus syriacus.</title>
        <authorList>
            <person name="Kim Y.-M."/>
        </authorList>
    </citation>
    <scope>NUCLEOTIDE SEQUENCE [LARGE SCALE GENOMIC DNA]</scope>
    <source>
        <strain evidence="2">YM2019G1</strain>
    </source>
</reference>
<dbReference type="Proteomes" id="UP000436088">
    <property type="component" value="Unassembled WGS sequence"/>
</dbReference>
<gene>
    <name evidence="2" type="ORF">F3Y22_tig00116997pilonHSYRG00020</name>
</gene>
<protein>
    <submittedName>
        <fullName evidence="2">RNA polymerase sigma factor rpoD</fullName>
    </submittedName>
</protein>
<sequence>MDRVSVRPPCEKARGSSITLEFLAPTFAKEAVKEAIPVSSLTAFSSVCSILLIIEFGSSPTSILASPPLSPSSESPATSPSGSFNSVNELAASMRSLQLGKAKMSCACSHGMQMGPGFGSPCGSTLPPGFCSSPSTLTRTPTRSSLGKCDFWECNAFELEEPAMERVECGRDLSLKGKDVCEAEQGKFSWPSSTNRVGS</sequence>